<dbReference type="EMBL" id="CAMAPF010000963">
    <property type="protein sequence ID" value="CAH9130939.1"/>
    <property type="molecule type" value="Genomic_DNA"/>
</dbReference>
<dbReference type="SUPFAM" id="SSF56235">
    <property type="entry name" value="N-terminal nucleophile aminohydrolases (Ntn hydrolases)"/>
    <property type="match status" value="1"/>
</dbReference>
<proteinExistence type="predicted"/>
<protein>
    <recommendedName>
        <fullName evidence="1">DUF3700 domain-containing protein</fullName>
    </recommendedName>
</protein>
<reference evidence="3" key="1">
    <citation type="submission" date="2022-07" db="EMBL/GenBank/DDBJ databases">
        <authorList>
            <person name="Macas J."/>
            <person name="Novak P."/>
            <person name="Neumann P."/>
        </authorList>
    </citation>
    <scope>NUCLEOTIDE SEQUENCE</scope>
</reference>
<evidence type="ECO:0000313" key="2">
    <source>
        <dbReference type="EMBL" id="CAH9081339.1"/>
    </source>
</evidence>
<gene>
    <name evidence="3" type="ORF">CEPIT_LOCUS31027</name>
    <name evidence="2" type="ORF">CEPIT_LOCUS7650</name>
</gene>
<dbReference type="InterPro" id="IPR044828">
    <property type="entry name" value="TSJT1-like"/>
</dbReference>
<sequence>MIVTLPSLYKWCYYRPKLHTRIFHSIISKAFRYFDQKKKTKMLAIFKRGLMDPPKELKSSVASSGNLVPPQMAINNFLSSNHNNGFSLGFGDQALLAFSSAKPSSLLSHQRLFCGLNEMYCIFLGSLNNLCSLNRQYGLSKGGNEAMLVIEAYRTLRDRGPYPAHQVLKDLEGSFGFVVYDHKAGTVFAALGESESVKLYWGIGEDGSIMMSDNVDVIKQSCGKSFAPFPNGCMYHSGRGLMSFEHPMKEMKAMPRVDSEGAMCGAFFKVDPFSKPNNTMPRVGSEANWTI</sequence>
<dbReference type="SMART" id="SM01172">
    <property type="entry name" value="DUF3700"/>
    <property type="match status" value="1"/>
</dbReference>
<evidence type="ECO:0000313" key="4">
    <source>
        <dbReference type="Proteomes" id="UP001152523"/>
    </source>
</evidence>
<comment type="caution">
    <text evidence="3">The sequence shown here is derived from an EMBL/GenBank/DDBJ whole genome shotgun (WGS) entry which is preliminary data.</text>
</comment>
<dbReference type="Proteomes" id="UP001152523">
    <property type="component" value="Unassembled WGS sequence"/>
</dbReference>
<feature type="domain" description="DUF3700" evidence="1">
    <location>
        <begin position="43"/>
        <end position="270"/>
    </location>
</feature>
<name>A0AAV0F635_9ASTE</name>
<dbReference type="PANTHER" id="PTHR45952">
    <property type="entry name" value="ALUMINUM INDUCED PROTEIN WITH YGL AND LRDR MOTIFS"/>
    <property type="match status" value="1"/>
</dbReference>
<organism evidence="3 4">
    <name type="scientific">Cuscuta epithymum</name>
    <dbReference type="NCBI Taxonomy" id="186058"/>
    <lineage>
        <taxon>Eukaryota</taxon>
        <taxon>Viridiplantae</taxon>
        <taxon>Streptophyta</taxon>
        <taxon>Embryophyta</taxon>
        <taxon>Tracheophyta</taxon>
        <taxon>Spermatophyta</taxon>
        <taxon>Magnoliopsida</taxon>
        <taxon>eudicotyledons</taxon>
        <taxon>Gunneridae</taxon>
        <taxon>Pentapetalae</taxon>
        <taxon>asterids</taxon>
        <taxon>lamiids</taxon>
        <taxon>Solanales</taxon>
        <taxon>Convolvulaceae</taxon>
        <taxon>Cuscuteae</taxon>
        <taxon>Cuscuta</taxon>
        <taxon>Cuscuta subgen. Cuscuta</taxon>
    </lineage>
</organism>
<dbReference type="AlphaFoldDB" id="A0AAV0F635"/>
<dbReference type="InterPro" id="IPR024286">
    <property type="entry name" value="DUF3700"/>
</dbReference>
<accession>A0AAV0F635</accession>
<dbReference type="InterPro" id="IPR029055">
    <property type="entry name" value="Ntn_hydrolases_N"/>
</dbReference>
<dbReference type="Gene3D" id="3.60.20.10">
    <property type="entry name" value="Glutamine Phosphoribosylpyrophosphate, subunit 1, domain 1"/>
    <property type="match status" value="1"/>
</dbReference>
<keyword evidence="4" id="KW-1185">Reference proteome</keyword>
<evidence type="ECO:0000313" key="3">
    <source>
        <dbReference type="EMBL" id="CAH9130939.1"/>
    </source>
</evidence>
<dbReference type="Pfam" id="PF12481">
    <property type="entry name" value="DUF3700"/>
    <property type="match status" value="1"/>
</dbReference>
<dbReference type="EMBL" id="CAMAPF010000036">
    <property type="protein sequence ID" value="CAH9081339.1"/>
    <property type="molecule type" value="Genomic_DNA"/>
</dbReference>
<evidence type="ECO:0000259" key="1">
    <source>
        <dbReference type="SMART" id="SM01172"/>
    </source>
</evidence>
<dbReference type="PANTHER" id="PTHR45952:SF6">
    <property type="entry name" value="STEM-SPECIFIC PROTEIN TSJT1-LIKE"/>
    <property type="match status" value="1"/>
</dbReference>